<dbReference type="STRING" id="765257.A0A0D0A114"/>
<dbReference type="HOGENOM" id="CLU_067635_0_0_1"/>
<proteinExistence type="predicted"/>
<feature type="compositionally biased region" description="Low complexity" evidence="2">
    <location>
        <begin position="92"/>
        <end position="101"/>
    </location>
</feature>
<evidence type="ECO:0000313" key="4">
    <source>
        <dbReference type="Proteomes" id="UP000054018"/>
    </source>
</evidence>
<protein>
    <submittedName>
        <fullName evidence="3">Uncharacterized protein</fullName>
    </submittedName>
</protein>
<reference evidence="3 4" key="1">
    <citation type="submission" date="2014-04" db="EMBL/GenBank/DDBJ databases">
        <authorList>
            <consortium name="DOE Joint Genome Institute"/>
            <person name="Kuo A."/>
            <person name="Kohler A."/>
            <person name="Costa M.D."/>
            <person name="Nagy L.G."/>
            <person name="Floudas D."/>
            <person name="Copeland A."/>
            <person name="Barry K.W."/>
            <person name="Cichocki N."/>
            <person name="Veneault-Fourrey C."/>
            <person name="LaButti K."/>
            <person name="Lindquist E.A."/>
            <person name="Lipzen A."/>
            <person name="Lundell T."/>
            <person name="Morin E."/>
            <person name="Murat C."/>
            <person name="Sun H."/>
            <person name="Tunlid A."/>
            <person name="Henrissat B."/>
            <person name="Grigoriev I.V."/>
            <person name="Hibbett D.S."/>
            <person name="Martin F."/>
            <person name="Nordberg H.P."/>
            <person name="Cantor M.N."/>
            <person name="Hua S.X."/>
        </authorList>
    </citation>
    <scope>NUCLEOTIDE SEQUENCE [LARGE SCALE GENOMIC DNA]</scope>
    <source>
        <strain evidence="3 4">441</strain>
    </source>
</reference>
<keyword evidence="4" id="KW-1185">Reference proteome</keyword>
<gene>
    <name evidence="3" type="ORF">PISMIDRAFT_673818</name>
</gene>
<feature type="region of interest" description="Disordered" evidence="2">
    <location>
        <begin position="79"/>
        <end position="108"/>
    </location>
</feature>
<dbReference type="Proteomes" id="UP000054018">
    <property type="component" value="Unassembled WGS sequence"/>
</dbReference>
<name>A0A0D0A114_9AGAM</name>
<dbReference type="AlphaFoldDB" id="A0A0D0A114"/>
<dbReference type="PROSITE" id="PS51128">
    <property type="entry name" value="ZF_DKSA_2"/>
    <property type="match status" value="1"/>
</dbReference>
<feature type="coiled-coil region" evidence="1">
    <location>
        <begin position="288"/>
        <end position="386"/>
    </location>
</feature>
<keyword evidence="1" id="KW-0175">Coiled coil</keyword>
<evidence type="ECO:0000256" key="1">
    <source>
        <dbReference type="SAM" id="Coils"/>
    </source>
</evidence>
<evidence type="ECO:0000256" key="2">
    <source>
        <dbReference type="SAM" id="MobiDB-lite"/>
    </source>
</evidence>
<accession>A0A0D0A114</accession>
<reference evidence="4" key="2">
    <citation type="submission" date="2015-01" db="EMBL/GenBank/DDBJ databases">
        <title>Evolutionary Origins and Diversification of the Mycorrhizal Mutualists.</title>
        <authorList>
            <consortium name="DOE Joint Genome Institute"/>
            <consortium name="Mycorrhizal Genomics Consortium"/>
            <person name="Kohler A."/>
            <person name="Kuo A."/>
            <person name="Nagy L.G."/>
            <person name="Floudas D."/>
            <person name="Copeland A."/>
            <person name="Barry K.W."/>
            <person name="Cichocki N."/>
            <person name="Veneault-Fourrey C."/>
            <person name="LaButti K."/>
            <person name="Lindquist E.A."/>
            <person name="Lipzen A."/>
            <person name="Lundell T."/>
            <person name="Morin E."/>
            <person name="Murat C."/>
            <person name="Riley R."/>
            <person name="Ohm R."/>
            <person name="Sun H."/>
            <person name="Tunlid A."/>
            <person name="Henrissat B."/>
            <person name="Grigoriev I.V."/>
            <person name="Hibbett D.S."/>
            <person name="Martin F."/>
        </authorList>
    </citation>
    <scope>NUCLEOTIDE SEQUENCE [LARGE SCALE GENOMIC DNA]</scope>
    <source>
        <strain evidence="4">441</strain>
    </source>
</reference>
<dbReference type="OrthoDB" id="4762016at2759"/>
<organism evidence="3 4">
    <name type="scientific">Pisolithus microcarpus 441</name>
    <dbReference type="NCBI Taxonomy" id="765257"/>
    <lineage>
        <taxon>Eukaryota</taxon>
        <taxon>Fungi</taxon>
        <taxon>Dikarya</taxon>
        <taxon>Basidiomycota</taxon>
        <taxon>Agaricomycotina</taxon>
        <taxon>Agaricomycetes</taxon>
        <taxon>Agaricomycetidae</taxon>
        <taxon>Boletales</taxon>
        <taxon>Sclerodermatineae</taxon>
        <taxon>Pisolithaceae</taxon>
        <taxon>Pisolithus</taxon>
    </lineage>
</organism>
<sequence length="392" mass="43769">MAPRPPEIPGLFTNYEKGRPIAMTPIKMWNETLIRKNLITRECLVTKVHWYKGRESTQREFLRFDISSPDKVHTAILIAERGAGDSSKGKGTTEPTDTTTPPANPTDSVIGLGIPSVTITPPFASPDVASDSTASSADETSPNIARGKSAATDRKKKLKAEGSSRNASYLHSFISRGLANDEIVHATLDSIAGVPMERKCKNSDFISALTFPKDAGPSTNQIATLLVVTSALEPMNRLMNYWFAATVFEALKCLFPGAKQDFKKHNGGRWRWIWIPHKSSVDAVCEKYDKAQTALDAEIEEERRVEQEQEEARRREIEELRAAAEREREQRRAAEEGARIAEERLRIVKEGVRIAEGERDRERQAAEEEIAKLHHLRRELEALRAEASTGQA</sequence>
<dbReference type="EMBL" id="KN833693">
    <property type="protein sequence ID" value="KIK28112.1"/>
    <property type="molecule type" value="Genomic_DNA"/>
</dbReference>
<feature type="compositionally biased region" description="Low complexity" evidence="2">
    <location>
        <begin position="125"/>
        <end position="142"/>
    </location>
</feature>
<feature type="region of interest" description="Disordered" evidence="2">
    <location>
        <begin position="123"/>
        <end position="161"/>
    </location>
</feature>
<evidence type="ECO:0000313" key="3">
    <source>
        <dbReference type="EMBL" id="KIK28112.1"/>
    </source>
</evidence>